<organism evidence="1 2">
    <name type="scientific">Clostridium neonatale</name>
    <dbReference type="NCBI Taxonomy" id="137838"/>
    <lineage>
        <taxon>Bacteria</taxon>
        <taxon>Bacillati</taxon>
        <taxon>Bacillota</taxon>
        <taxon>Clostridia</taxon>
        <taxon>Eubacteriales</taxon>
        <taxon>Clostridiaceae</taxon>
        <taxon>Clostridium</taxon>
    </lineage>
</organism>
<dbReference type="SUPFAM" id="SSF46689">
    <property type="entry name" value="Homeodomain-like"/>
    <property type="match status" value="1"/>
</dbReference>
<dbReference type="AlphaFoldDB" id="A0AA86JY12"/>
<evidence type="ECO:0000313" key="2">
    <source>
        <dbReference type="Proteomes" id="UP000789738"/>
    </source>
</evidence>
<dbReference type="Proteomes" id="UP000789738">
    <property type="component" value="Unassembled WGS sequence"/>
</dbReference>
<sequence>MSYVKAVDVLPDEILELIQNYVDGEYIYIPRKEDNKKSWGENTDYRKEIEKRNSMIYEEYKTGVKIKILAEKYFYQRRVFKELSYKKVKMNKGK</sequence>
<name>A0AA86JY12_9CLOT</name>
<proteinExistence type="predicted"/>
<dbReference type="EMBL" id="CAKJVE010000004">
    <property type="protein sequence ID" value="CAG9703911.1"/>
    <property type="molecule type" value="Genomic_DNA"/>
</dbReference>
<evidence type="ECO:0000313" key="1">
    <source>
        <dbReference type="EMBL" id="CAG9703911.1"/>
    </source>
</evidence>
<comment type="caution">
    <text evidence="1">The sequence shown here is derived from an EMBL/GenBank/DDBJ whole genome shotgun (WGS) entry which is preliminary data.</text>
</comment>
<protein>
    <submittedName>
        <fullName evidence="1">Regulator, HTH motif</fullName>
    </submittedName>
</protein>
<dbReference type="InterPro" id="IPR049739">
    <property type="entry name" value="YraL-like"/>
</dbReference>
<accession>A0AA86JY12</accession>
<dbReference type="InterPro" id="IPR009057">
    <property type="entry name" value="Homeodomain-like_sf"/>
</dbReference>
<reference evidence="1" key="1">
    <citation type="submission" date="2021-10" db="EMBL/GenBank/DDBJ databases">
        <authorList>
            <person name="Mesa V."/>
        </authorList>
    </citation>
    <scope>NUCLEOTIDE SEQUENCE</scope>
    <source>
        <strain evidence="1">CC3_PB</strain>
    </source>
</reference>
<gene>
    <name evidence="1" type="ORF">CNEO_40860</name>
</gene>
<dbReference type="NCBIfam" id="NF040785">
    <property type="entry name" value="CD3324_fam"/>
    <property type="match status" value="1"/>
</dbReference>